<proteinExistence type="predicted"/>
<evidence type="ECO:0000313" key="2">
    <source>
        <dbReference type="Proteomes" id="UP001198190"/>
    </source>
</evidence>
<comment type="caution">
    <text evidence="1">The sequence shown here is derived from an EMBL/GenBank/DDBJ whole genome shotgun (WGS) entry which is preliminary data.</text>
</comment>
<dbReference type="RefSeq" id="WP_259305595.1">
    <property type="nucleotide sequence ID" value="NZ_CAUCOD010000048.1"/>
</dbReference>
<dbReference type="EMBL" id="JAJCGD010000005">
    <property type="protein sequence ID" value="MCB6827690.1"/>
    <property type="molecule type" value="Genomic_DNA"/>
</dbReference>
<organism evidence="1 2">
    <name type="scientific">Megamonas funiformis</name>
    <dbReference type="NCBI Taxonomy" id="437897"/>
    <lineage>
        <taxon>Bacteria</taxon>
        <taxon>Bacillati</taxon>
        <taxon>Bacillota</taxon>
        <taxon>Negativicutes</taxon>
        <taxon>Selenomonadales</taxon>
        <taxon>Selenomonadaceae</taxon>
        <taxon>Megamonas</taxon>
    </lineage>
</organism>
<name>A0AAW4TZP4_9FIRM</name>
<gene>
    <name evidence="1" type="ORF">LIY65_03210</name>
</gene>
<reference evidence="1" key="1">
    <citation type="submission" date="2021-10" db="EMBL/GenBank/DDBJ databases">
        <title>Collection of gut derived symbiotic bacterial strains cultured from healthy donors.</title>
        <authorList>
            <person name="Lin H."/>
            <person name="Littmann E."/>
            <person name="Claire K."/>
            <person name="Pamer E."/>
        </authorList>
    </citation>
    <scope>NUCLEOTIDE SEQUENCE</scope>
    <source>
        <strain evidence="1">MSK.7.16</strain>
    </source>
</reference>
<sequence length="123" mass="13956">MKMINDFSPEILDLNTIDEARHAMQDIHCTDAGIKIMQDKALFKVIKLYDVNSKAANILKQTFLSKGGEVAISRHCADLSKETSDVIIMATIHQYKRAIPVLKMQPWKLKQIAEILTTMIKEV</sequence>
<protein>
    <submittedName>
        <fullName evidence="1">Dihydropteroate synthase</fullName>
    </submittedName>
</protein>
<dbReference type="Proteomes" id="UP001198190">
    <property type="component" value="Unassembled WGS sequence"/>
</dbReference>
<evidence type="ECO:0000313" key="1">
    <source>
        <dbReference type="EMBL" id="MCB6827690.1"/>
    </source>
</evidence>
<dbReference type="AlphaFoldDB" id="A0AAW4TZP4"/>
<accession>A0AAW4TZP4</accession>